<dbReference type="InterPro" id="IPR025662">
    <property type="entry name" value="Sigma_54_int_dom_ATP-bd_1"/>
</dbReference>
<reference evidence="7 8" key="1">
    <citation type="submission" date="2018-05" db="EMBL/GenBank/DDBJ databases">
        <title>Genome comparison of Eubacterium sp.</title>
        <authorList>
            <person name="Feng Y."/>
            <person name="Sanchez-Andrea I."/>
            <person name="Stams A.J.M."/>
            <person name="De Vos W.M."/>
        </authorList>
    </citation>
    <scope>NUCLEOTIDE SEQUENCE [LARGE SCALE GENOMIC DNA]</scope>
    <source>
        <strain evidence="7 8">YI</strain>
    </source>
</reference>
<keyword evidence="4" id="KW-0804">Transcription</keyword>
<keyword evidence="2" id="KW-0067">ATP-binding</keyword>
<dbReference type="AlphaFoldDB" id="A0A4P9C8J6"/>
<dbReference type="FunFam" id="3.40.50.300:FF:000006">
    <property type="entry name" value="DNA-binding transcriptional regulator NtrC"/>
    <property type="match status" value="1"/>
</dbReference>
<dbReference type="Pfam" id="PF25601">
    <property type="entry name" value="AAA_lid_14"/>
    <property type="match status" value="1"/>
</dbReference>
<dbReference type="Gene3D" id="3.30.450.20">
    <property type="entry name" value="PAS domain"/>
    <property type="match status" value="1"/>
</dbReference>
<dbReference type="SMART" id="SM00382">
    <property type="entry name" value="AAA"/>
    <property type="match status" value="1"/>
</dbReference>
<keyword evidence="7" id="KW-0808">Transferase</keyword>
<dbReference type="InterPro" id="IPR027417">
    <property type="entry name" value="P-loop_NTPase"/>
</dbReference>
<dbReference type="CDD" id="cd00009">
    <property type="entry name" value="AAA"/>
    <property type="match status" value="1"/>
</dbReference>
<dbReference type="Gene3D" id="1.10.10.60">
    <property type="entry name" value="Homeodomain-like"/>
    <property type="match status" value="1"/>
</dbReference>
<dbReference type="PROSITE" id="PS50045">
    <property type="entry name" value="SIGMA54_INTERACT_4"/>
    <property type="match status" value="1"/>
</dbReference>
<evidence type="ECO:0000313" key="8">
    <source>
        <dbReference type="Proteomes" id="UP000218387"/>
    </source>
</evidence>
<gene>
    <name evidence="7" type="ORF">CPZ25_011340</name>
</gene>
<dbReference type="Pfam" id="PF00158">
    <property type="entry name" value="Sigma54_activat"/>
    <property type="match status" value="1"/>
</dbReference>
<name>A0A4P9C8J6_EUBML</name>
<accession>A0A4P9C8J6</accession>
<dbReference type="GO" id="GO:0016301">
    <property type="term" value="F:kinase activity"/>
    <property type="evidence" value="ECO:0007669"/>
    <property type="project" value="UniProtKB-KW"/>
</dbReference>
<organism evidence="7 8">
    <name type="scientific">Eubacterium maltosivorans</name>
    <dbReference type="NCBI Taxonomy" id="2041044"/>
    <lineage>
        <taxon>Bacteria</taxon>
        <taxon>Bacillati</taxon>
        <taxon>Bacillota</taxon>
        <taxon>Clostridia</taxon>
        <taxon>Eubacteriales</taxon>
        <taxon>Eubacteriaceae</taxon>
        <taxon>Eubacterium</taxon>
    </lineage>
</organism>
<evidence type="ECO:0000313" key="7">
    <source>
        <dbReference type="EMBL" id="QCT71898.1"/>
    </source>
</evidence>
<keyword evidence="1" id="KW-0547">Nucleotide-binding</keyword>
<dbReference type="Proteomes" id="UP000218387">
    <property type="component" value="Chromosome"/>
</dbReference>
<dbReference type="InterPro" id="IPR058031">
    <property type="entry name" value="AAA_lid_NorR"/>
</dbReference>
<dbReference type="EMBL" id="CP029487">
    <property type="protein sequence ID" value="QCT71898.1"/>
    <property type="molecule type" value="Genomic_DNA"/>
</dbReference>
<feature type="domain" description="PAS" evidence="6">
    <location>
        <begin position="19"/>
        <end position="62"/>
    </location>
</feature>
<evidence type="ECO:0000256" key="4">
    <source>
        <dbReference type="ARBA" id="ARBA00023163"/>
    </source>
</evidence>
<dbReference type="PROSITE" id="PS00688">
    <property type="entry name" value="SIGMA54_INTERACT_3"/>
    <property type="match status" value="1"/>
</dbReference>
<evidence type="ECO:0000259" key="6">
    <source>
        <dbReference type="PROSITE" id="PS50112"/>
    </source>
</evidence>
<dbReference type="InterPro" id="IPR003593">
    <property type="entry name" value="AAA+_ATPase"/>
</dbReference>
<dbReference type="KEGG" id="emt:CPZ25_011340"/>
<protein>
    <submittedName>
        <fullName evidence="7">Histidine kinase</fullName>
    </submittedName>
</protein>
<dbReference type="SMART" id="SM00091">
    <property type="entry name" value="PAS"/>
    <property type="match status" value="1"/>
</dbReference>
<dbReference type="InterPro" id="IPR000014">
    <property type="entry name" value="PAS"/>
</dbReference>
<dbReference type="SUPFAM" id="SSF55785">
    <property type="entry name" value="PYP-like sensor domain (PAS domain)"/>
    <property type="match status" value="1"/>
</dbReference>
<evidence type="ECO:0000256" key="1">
    <source>
        <dbReference type="ARBA" id="ARBA00022741"/>
    </source>
</evidence>
<dbReference type="SUPFAM" id="SSF52540">
    <property type="entry name" value="P-loop containing nucleoside triphosphate hydrolases"/>
    <property type="match status" value="1"/>
</dbReference>
<dbReference type="PROSITE" id="PS50112">
    <property type="entry name" value="PAS"/>
    <property type="match status" value="1"/>
</dbReference>
<dbReference type="PANTHER" id="PTHR32071">
    <property type="entry name" value="TRANSCRIPTIONAL REGULATORY PROTEIN"/>
    <property type="match status" value="1"/>
</dbReference>
<proteinExistence type="predicted"/>
<dbReference type="Gene3D" id="3.40.50.300">
    <property type="entry name" value="P-loop containing nucleotide triphosphate hydrolases"/>
    <property type="match status" value="1"/>
</dbReference>
<dbReference type="PROSITE" id="PS00675">
    <property type="entry name" value="SIGMA54_INTERACT_1"/>
    <property type="match status" value="1"/>
</dbReference>
<keyword evidence="8" id="KW-1185">Reference proteome</keyword>
<feature type="domain" description="Sigma-54 factor interaction" evidence="5">
    <location>
        <begin position="151"/>
        <end position="380"/>
    </location>
</feature>
<evidence type="ECO:0000259" key="5">
    <source>
        <dbReference type="PROSITE" id="PS50045"/>
    </source>
</evidence>
<dbReference type="InterPro" id="IPR002078">
    <property type="entry name" value="Sigma_54_int"/>
</dbReference>
<keyword evidence="3" id="KW-0805">Transcription regulation</keyword>
<sequence>MDNEFKHSAEYMEYLNALPKEMYIKILENIFTGILVNDREGNTIYVNPAVTRHYGKRPEEMVALRNWGIWQGVVSPPAYKEMLEVRRTLFYRQMHFNSQEVLTTIINPVLDNDQELELMVSVIQENIESFDKVYEEESGISGEQESPFKNIIGESQNYMKELVLLRRASKSKTPILILGESGVGKSLIAKFIHDASDRKDQPFWAINCAAIPENLLESELFGYVPHAFTGAGGKGKKGLIQLADRGTLFLDEIGDLPLSLQAKLLYVIESGKFLPIGSETYVEADVRILTATNQNLEKLIEERKFREDLYWRINAIMSKIPPLRDRKDDIIPLAFHFLKINNQNNTIQKKFSSQFLPLLLKYHWPGNIRELKNVIDRCYILSPGYTIQPDKLPDYIFKEEDRVSNADSLNFDVMMEAYERQVVREMYRAEKTIAGVQKKLNMSQNKAYRLVKKYCADLIEK</sequence>
<keyword evidence="7" id="KW-0418">Kinase</keyword>
<dbReference type="GO" id="GO:0006355">
    <property type="term" value="P:regulation of DNA-templated transcription"/>
    <property type="evidence" value="ECO:0007669"/>
    <property type="project" value="InterPro"/>
</dbReference>
<dbReference type="Gene3D" id="1.10.8.60">
    <property type="match status" value="1"/>
</dbReference>
<evidence type="ECO:0000256" key="3">
    <source>
        <dbReference type="ARBA" id="ARBA00023015"/>
    </source>
</evidence>
<dbReference type="RefSeq" id="WP_096918568.1">
    <property type="nucleotide sequence ID" value="NZ_CP029487.1"/>
</dbReference>
<evidence type="ECO:0000256" key="2">
    <source>
        <dbReference type="ARBA" id="ARBA00022840"/>
    </source>
</evidence>
<dbReference type="InterPro" id="IPR025944">
    <property type="entry name" value="Sigma_54_int_dom_CS"/>
</dbReference>
<dbReference type="InterPro" id="IPR035965">
    <property type="entry name" value="PAS-like_dom_sf"/>
</dbReference>
<dbReference type="GO" id="GO:0005524">
    <property type="term" value="F:ATP binding"/>
    <property type="evidence" value="ECO:0007669"/>
    <property type="project" value="UniProtKB-KW"/>
</dbReference>